<accession>A0A0F8WPY1</accession>
<reference evidence="1" key="1">
    <citation type="journal article" date="2015" name="Nature">
        <title>Complex archaea that bridge the gap between prokaryotes and eukaryotes.</title>
        <authorList>
            <person name="Spang A."/>
            <person name="Saw J.H."/>
            <person name="Jorgensen S.L."/>
            <person name="Zaremba-Niedzwiedzka K."/>
            <person name="Martijn J."/>
            <person name="Lind A.E."/>
            <person name="van Eijk R."/>
            <person name="Schleper C."/>
            <person name="Guy L."/>
            <person name="Ettema T.J."/>
        </authorList>
    </citation>
    <scope>NUCLEOTIDE SEQUENCE</scope>
</reference>
<protein>
    <recommendedName>
        <fullName evidence="2">Thioredoxin-like fold domain-containing protein</fullName>
    </recommendedName>
</protein>
<name>A0A0F8WPY1_9ZZZZ</name>
<dbReference type="AlphaFoldDB" id="A0A0F8WPY1"/>
<dbReference type="Gene3D" id="3.40.30.10">
    <property type="entry name" value="Glutaredoxin"/>
    <property type="match status" value="1"/>
</dbReference>
<dbReference type="InterPro" id="IPR036249">
    <property type="entry name" value="Thioredoxin-like_sf"/>
</dbReference>
<dbReference type="SUPFAM" id="SSF52833">
    <property type="entry name" value="Thioredoxin-like"/>
    <property type="match status" value="1"/>
</dbReference>
<comment type="caution">
    <text evidence="1">The sequence shown here is derived from an EMBL/GenBank/DDBJ whole genome shotgun (WGS) entry which is preliminary data.</text>
</comment>
<dbReference type="EMBL" id="LAZR01063710">
    <property type="protein sequence ID" value="KKK58972.1"/>
    <property type="molecule type" value="Genomic_DNA"/>
</dbReference>
<proteinExistence type="predicted"/>
<gene>
    <name evidence="1" type="ORF">LCGC14_3039050</name>
</gene>
<evidence type="ECO:0008006" key="2">
    <source>
        <dbReference type="Google" id="ProtNLM"/>
    </source>
</evidence>
<sequence>MPKKKSKAKVKVFIAAGCGPCEELKEAIKAGRFNVEGVDLIDVESKEGFPYIKKLGLTRAPSAYLGTKECELFINREDNSIFIECPDGDKAPKLPQRVAEPS</sequence>
<evidence type="ECO:0000313" key="1">
    <source>
        <dbReference type="EMBL" id="KKK58972.1"/>
    </source>
</evidence>
<organism evidence="1">
    <name type="scientific">marine sediment metagenome</name>
    <dbReference type="NCBI Taxonomy" id="412755"/>
    <lineage>
        <taxon>unclassified sequences</taxon>
        <taxon>metagenomes</taxon>
        <taxon>ecological metagenomes</taxon>
    </lineage>
</organism>